<dbReference type="AlphaFoldDB" id="A0AAD6S0F8"/>
<feature type="non-terminal residue" evidence="1">
    <location>
        <position position="1"/>
    </location>
</feature>
<comment type="caution">
    <text evidence="1">The sequence shown here is derived from an EMBL/GenBank/DDBJ whole genome shotgun (WGS) entry which is preliminary data.</text>
</comment>
<gene>
    <name evidence="1" type="ORF">C8F04DRAFT_978203</name>
</gene>
<accession>A0AAD6S0F8</accession>
<organism evidence="1 2">
    <name type="scientific">Mycena alexandri</name>
    <dbReference type="NCBI Taxonomy" id="1745969"/>
    <lineage>
        <taxon>Eukaryota</taxon>
        <taxon>Fungi</taxon>
        <taxon>Dikarya</taxon>
        <taxon>Basidiomycota</taxon>
        <taxon>Agaricomycotina</taxon>
        <taxon>Agaricomycetes</taxon>
        <taxon>Agaricomycetidae</taxon>
        <taxon>Agaricales</taxon>
        <taxon>Marasmiineae</taxon>
        <taxon>Mycenaceae</taxon>
        <taxon>Mycena</taxon>
    </lineage>
</organism>
<proteinExistence type="predicted"/>
<name>A0AAD6S0F8_9AGAR</name>
<sequence length="160" mass="18065">VYHSAAARFYAPSDLGGAGGMRMEQIRANPDWHGYERRDTVLVDVDGPVMRGLVVGRVYLFFSFAFAEHDYEFALVRWFVPVGDAPDPNTGRWVVEPEFVGPEPSLAIIELGAMARAAHLIGVYGQGPLPEHFHFSQSLDAFEQYFVNPYADHHMYEFLK</sequence>
<evidence type="ECO:0000313" key="1">
    <source>
        <dbReference type="EMBL" id="KAJ7017981.1"/>
    </source>
</evidence>
<evidence type="ECO:0000313" key="2">
    <source>
        <dbReference type="Proteomes" id="UP001218188"/>
    </source>
</evidence>
<reference evidence="1" key="1">
    <citation type="submission" date="2023-03" db="EMBL/GenBank/DDBJ databases">
        <title>Massive genome expansion in bonnet fungi (Mycena s.s.) driven by repeated elements and novel gene families across ecological guilds.</title>
        <authorList>
            <consortium name="Lawrence Berkeley National Laboratory"/>
            <person name="Harder C.B."/>
            <person name="Miyauchi S."/>
            <person name="Viragh M."/>
            <person name="Kuo A."/>
            <person name="Thoen E."/>
            <person name="Andreopoulos B."/>
            <person name="Lu D."/>
            <person name="Skrede I."/>
            <person name="Drula E."/>
            <person name="Henrissat B."/>
            <person name="Morin E."/>
            <person name="Kohler A."/>
            <person name="Barry K."/>
            <person name="LaButti K."/>
            <person name="Morin E."/>
            <person name="Salamov A."/>
            <person name="Lipzen A."/>
            <person name="Mereny Z."/>
            <person name="Hegedus B."/>
            <person name="Baldrian P."/>
            <person name="Stursova M."/>
            <person name="Weitz H."/>
            <person name="Taylor A."/>
            <person name="Grigoriev I.V."/>
            <person name="Nagy L.G."/>
            <person name="Martin F."/>
            <person name="Kauserud H."/>
        </authorList>
    </citation>
    <scope>NUCLEOTIDE SEQUENCE</scope>
    <source>
        <strain evidence="1">CBHHK200</strain>
    </source>
</reference>
<keyword evidence="2" id="KW-1185">Reference proteome</keyword>
<dbReference type="EMBL" id="JARJCM010000368">
    <property type="protein sequence ID" value="KAJ7017981.1"/>
    <property type="molecule type" value="Genomic_DNA"/>
</dbReference>
<protein>
    <submittedName>
        <fullName evidence="1">Uncharacterized protein</fullName>
    </submittedName>
</protein>
<dbReference type="Proteomes" id="UP001218188">
    <property type="component" value="Unassembled WGS sequence"/>
</dbReference>